<accession>A0A7X2ITV4</accession>
<comment type="caution">
    <text evidence="9">The sequence shown here is derived from an EMBL/GenBank/DDBJ whole genome shotgun (WGS) entry which is preliminary data.</text>
</comment>
<dbReference type="Gene3D" id="3.90.79.10">
    <property type="entry name" value="Nucleoside Triphosphate Pyrophosphohydrolase"/>
    <property type="match status" value="1"/>
</dbReference>
<dbReference type="SUPFAM" id="SSF55811">
    <property type="entry name" value="Nudix"/>
    <property type="match status" value="1"/>
</dbReference>
<dbReference type="GO" id="GO:0019693">
    <property type="term" value="P:ribose phosphate metabolic process"/>
    <property type="evidence" value="ECO:0007669"/>
    <property type="project" value="TreeGrafter"/>
</dbReference>
<keyword evidence="5" id="KW-0378">Hydrolase</keyword>
<dbReference type="PANTHER" id="PTHR11839:SF18">
    <property type="entry name" value="NUDIX HYDROLASE DOMAIN-CONTAINING PROTEIN"/>
    <property type="match status" value="1"/>
</dbReference>
<evidence type="ECO:0000256" key="1">
    <source>
        <dbReference type="ARBA" id="ARBA00000847"/>
    </source>
</evidence>
<dbReference type="GO" id="GO:0016787">
    <property type="term" value="F:hydrolase activity"/>
    <property type="evidence" value="ECO:0007669"/>
    <property type="project" value="UniProtKB-KW"/>
</dbReference>
<dbReference type="GO" id="GO:0005829">
    <property type="term" value="C:cytosol"/>
    <property type="evidence" value="ECO:0007669"/>
    <property type="project" value="TreeGrafter"/>
</dbReference>
<dbReference type="GO" id="GO:0006753">
    <property type="term" value="P:nucleoside phosphate metabolic process"/>
    <property type="evidence" value="ECO:0007669"/>
    <property type="project" value="TreeGrafter"/>
</dbReference>
<evidence type="ECO:0000313" key="9">
    <source>
        <dbReference type="EMBL" id="MRV75939.1"/>
    </source>
</evidence>
<evidence type="ECO:0000256" key="6">
    <source>
        <dbReference type="ARBA" id="ARBA00032162"/>
    </source>
</evidence>
<dbReference type="EMBL" id="WKJJ01000025">
    <property type="protein sequence ID" value="MRV75939.1"/>
    <property type="molecule type" value="Genomic_DNA"/>
</dbReference>
<reference evidence="9 10" key="1">
    <citation type="submission" date="2019-11" db="EMBL/GenBank/DDBJ databases">
        <title>Novel species isolated from a subtropical stream in China.</title>
        <authorList>
            <person name="Lu H."/>
        </authorList>
    </citation>
    <scope>NUCLEOTIDE SEQUENCE [LARGE SCALE GENOMIC DNA]</scope>
    <source>
        <strain evidence="9 10">FT92W</strain>
    </source>
</reference>
<dbReference type="PROSITE" id="PS51462">
    <property type="entry name" value="NUDIX"/>
    <property type="match status" value="1"/>
</dbReference>
<name>A0A7X2ITV4_9BURK</name>
<comment type="catalytic activity">
    <reaction evidence="1">
        <text>GDP-alpha-D-mannose + H2O = alpha-D-mannose 1-phosphate + GMP + 2 H(+)</text>
        <dbReference type="Rhea" id="RHEA:27978"/>
        <dbReference type="ChEBI" id="CHEBI:15377"/>
        <dbReference type="ChEBI" id="CHEBI:15378"/>
        <dbReference type="ChEBI" id="CHEBI:57527"/>
        <dbReference type="ChEBI" id="CHEBI:58115"/>
        <dbReference type="ChEBI" id="CHEBI:58409"/>
    </reaction>
</comment>
<dbReference type="RefSeq" id="WP_154380954.1">
    <property type="nucleotide sequence ID" value="NZ_WKJJ01000025.1"/>
</dbReference>
<dbReference type="AlphaFoldDB" id="A0A7X2ITV4"/>
<dbReference type="Proteomes" id="UP000446768">
    <property type="component" value="Unassembled WGS sequence"/>
</dbReference>
<proteinExistence type="inferred from homology"/>
<comment type="cofactor">
    <cofactor evidence="2">
        <name>Mg(2+)</name>
        <dbReference type="ChEBI" id="CHEBI:18420"/>
    </cofactor>
</comment>
<dbReference type="InterPro" id="IPR000086">
    <property type="entry name" value="NUDIX_hydrolase_dom"/>
</dbReference>
<evidence type="ECO:0000256" key="2">
    <source>
        <dbReference type="ARBA" id="ARBA00001946"/>
    </source>
</evidence>
<protein>
    <recommendedName>
        <fullName evidence="4">GDP-mannose pyrophosphatase</fullName>
    </recommendedName>
    <alternativeName>
        <fullName evidence="6">GDP-mannose hydrolase</fullName>
    </alternativeName>
    <alternativeName>
        <fullName evidence="7">GDPMK</fullName>
    </alternativeName>
</protein>
<evidence type="ECO:0000256" key="7">
    <source>
        <dbReference type="ARBA" id="ARBA00032272"/>
    </source>
</evidence>
<dbReference type="InterPro" id="IPR015797">
    <property type="entry name" value="NUDIX_hydrolase-like_dom_sf"/>
</dbReference>
<keyword evidence="10" id="KW-1185">Reference proteome</keyword>
<dbReference type="PANTHER" id="PTHR11839">
    <property type="entry name" value="UDP/ADP-SUGAR PYROPHOSPHATASE"/>
    <property type="match status" value="1"/>
</dbReference>
<evidence type="ECO:0000256" key="4">
    <source>
        <dbReference type="ARBA" id="ARBA00016377"/>
    </source>
</evidence>
<gene>
    <name evidence="9" type="ORF">GJ700_29920</name>
</gene>
<dbReference type="InterPro" id="IPR020084">
    <property type="entry name" value="NUDIX_hydrolase_CS"/>
</dbReference>
<dbReference type="PROSITE" id="PS00893">
    <property type="entry name" value="NUDIX_BOX"/>
    <property type="match status" value="1"/>
</dbReference>
<evidence type="ECO:0000256" key="5">
    <source>
        <dbReference type="ARBA" id="ARBA00022801"/>
    </source>
</evidence>
<evidence type="ECO:0000256" key="3">
    <source>
        <dbReference type="ARBA" id="ARBA00007275"/>
    </source>
</evidence>
<dbReference type="Pfam" id="PF00293">
    <property type="entry name" value="NUDIX"/>
    <property type="match status" value="1"/>
</dbReference>
<comment type="similarity">
    <text evidence="3">Belongs to the Nudix hydrolase family. NudK subfamily.</text>
</comment>
<evidence type="ECO:0000259" key="8">
    <source>
        <dbReference type="PROSITE" id="PS51462"/>
    </source>
</evidence>
<sequence>MDAHLKETRISGEIAYDGSFLKVHRDMIRLPDGKEVSREYIKHPGAVVILPVLDNGNVLLERQFRYPNDRVFIELPAGKIDPGEDHLACAKRELVEETGYTASQWDFVCTIHNAIAYSDEFLDIYLARGLVAGETQLDDGEFIETISMPLAEMLDAIRTGAITDVKTIIGAFWLEKIQAGTWQPG</sequence>
<organism evidence="9 10">
    <name type="scientific">Pseudoduganella rivuli</name>
    <dbReference type="NCBI Taxonomy" id="2666085"/>
    <lineage>
        <taxon>Bacteria</taxon>
        <taxon>Pseudomonadati</taxon>
        <taxon>Pseudomonadota</taxon>
        <taxon>Betaproteobacteria</taxon>
        <taxon>Burkholderiales</taxon>
        <taxon>Oxalobacteraceae</taxon>
        <taxon>Telluria group</taxon>
        <taxon>Pseudoduganella</taxon>
    </lineage>
</organism>
<evidence type="ECO:0000313" key="10">
    <source>
        <dbReference type="Proteomes" id="UP000446768"/>
    </source>
</evidence>
<feature type="domain" description="Nudix hydrolase" evidence="8">
    <location>
        <begin position="41"/>
        <end position="170"/>
    </location>
</feature>